<evidence type="ECO:0000313" key="1">
    <source>
        <dbReference type="EMBL" id="QHT93666.1"/>
    </source>
</evidence>
<proteinExistence type="predicted"/>
<protein>
    <submittedName>
        <fullName evidence="1">Uncharacterized protein</fullName>
    </submittedName>
</protein>
<organism evidence="1">
    <name type="scientific">viral metagenome</name>
    <dbReference type="NCBI Taxonomy" id="1070528"/>
    <lineage>
        <taxon>unclassified sequences</taxon>
        <taxon>metagenomes</taxon>
        <taxon>organismal metagenomes</taxon>
    </lineage>
</organism>
<name>A0A6C0IMJ9_9ZZZZ</name>
<reference evidence="1" key="1">
    <citation type="journal article" date="2020" name="Nature">
        <title>Giant virus diversity and host interactions through global metagenomics.</title>
        <authorList>
            <person name="Schulz F."/>
            <person name="Roux S."/>
            <person name="Paez-Espino D."/>
            <person name="Jungbluth S."/>
            <person name="Walsh D.A."/>
            <person name="Denef V.J."/>
            <person name="McMahon K.D."/>
            <person name="Konstantinidis K.T."/>
            <person name="Eloe-Fadrosh E.A."/>
            <person name="Kyrpides N.C."/>
            <person name="Woyke T."/>
        </authorList>
    </citation>
    <scope>NUCLEOTIDE SEQUENCE</scope>
    <source>
        <strain evidence="1">GVMAG-M-3300024252-29</strain>
    </source>
</reference>
<accession>A0A6C0IMJ9</accession>
<sequence length="156" mass="18261">MLLVKKPRTRTNKLLKNMNTLFSISDNAMKTYGISPQLESANRNIICQYNTYLNKNITLHELSNDNELRLFRLIKSKVDEMMTDMTYRVDKHNFVYNNGHVIDNRDRMRIRMIIGTLNTYYANYKNIITNTKASISLAIKPYTLNLDVIGCIIDFL</sequence>
<dbReference type="AlphaFoldDB" id="A0A6C0IMJ9"/>
<dbReference type="EMBL" id="MN740209">
    <property type="protein sequence ID" value="QHT93666.1"/>
    <property type="molecule type" value="Genomic_DNA"/>
</dbReference>